<evidence type="ECO:0000313" key="2">
    <source>
        <dbReference type="EMBL" id="EEF37957.1"/>
    </source>
</evidence>
<name>B9SEK3_RICCO</name>
<dbReference type="Proteomes" id="UP000008311">
    <property type="component" value="Unassembled WGS sequence"/>
</dbReference>
<gene>
    <name evidence="2" type="ORF">RCOM_0969660</name>
</gene>
<proteinExistence type="predicted"/>
<dbReference type="EMBL" id="EQ973937">
    <property type="protein sequence ID" value="EEF37957.1"/>
    <property type="molecule type" value="Genomic_DNA"/>
</dbReference>
<protein>
    <submittedName>
        <fullName evidence="2">Uncharacterized protein</fullName>
    </submittedName>
</protein>
<evidence type="ECO:0000256" key="1">
    <source>
        <dbReference type="SAM" id="MobiDB-lite"/>
    </source>
</evidence>
<evidence type="ECO:0000313" key="3">
    <source>
        <dbReference type="Proteomes" id="UP000008311"/>
    </source>
</evidence>
<feature type="region of interest" description="Disordered" evidence="1">
    <location>
        <begin position="91"/>
        <end position="110"/>
    </location>
</feature>
<dbReference type="InParanoid" id="B9SEK3"/>
<reference evidence="3" key="1">
    <citation type="journal article" date="2010" name="Nat. Biotechnol.">
        <title>Draft genome sequence of the oilseed species Ricinus communis.</title>
        <authorList>
            <person name="Chan A.P."/>
            <person name="Crabtree J."/>
            <person name="Zhao Q."/>
            <person name="Lorenzi H."/>
            <person name="Orvis J."/>
            <person name="Puiu D."/>
            <person name="Melake-Berhan A."/>
            <person name="Jones K.M."/>
            <person name="Redman J."/>
            <person name="Chen G."/>
            <person name="Cahoon E.B."/>
            <person name="Gedil M."/>
            <person name="Stanke M."/>
            <person name="Haas B.J."/>
            <person name="Wortman J.R."/>
            <person name="Fraser-Liggett C.M."/>
            <person name="Ravel J."/>
            <person name="Rabinowicz P.D."/>
        </authorList>
    </citation>
    <scope>NUCLEOTIDE SEQUENCE [LARGE SCALE GENOMIC DNA]</scope>
    <source>
        <strain evidence="3">cv. Hale</strain>
    </source>
</reference>
<organism evidence="2 3">
    <name type="scientific">Ricinus communis</name>
    <name type="common">Castor bean</name>
    <dbReference type="NCBI Taxonomy" id="3988"/>
    <lineage>
        <taxon>Eukaryota</taxon>
        <taxon>Viridiplantae</taxon>
        <taxon>Streptophyta</taxon>
        <taxon>Embryophyta</taxon>
        <taxon>Tracheophyta</taxon>
        <taxon>Spermatophyta</taxon>
        <taxon>Magnoliopsida</taxon>
        <taxon>eudicotyledons</taxon>
        <taxon>Gunneridae</taxon>
        <taxon>Pentapetalae</taxon>
        <taxon>rosids</taxon>
        <taxon>fabids</taxon>
        <taxon>Malpighiales</taxon>
        <taxon>Euphorbiaceae</taxon>
        <taxon>Acalyphoideae</taxon>
        <taxon>Acalypheae</taxon>
        <taxon>Ricinus</taxon>
    </lineage>
</organism>
<keyword evidence="3" id="KW-1185">Reference proteome</keyword>
<sequence>MGGPNLSNEVAVTFELVEESNDTVVSQVEVGGDLNRRSEDTVKGSVRSGVLDDHLGENEPKYEPEDEEIVDYQYMSSDDEELQDARKALKQFKENKRRRHKAAIGNEDAI</sequence>
<dbReference type="AlphaFoldDB" id="B9SEK3"/>
<accession>B9SEK3</accession>